<dbReference type="PANTHER" id="PTHR24251">
    <property type="entry name" value="OVOCHYMASE-RELATED"/>
    <property type="match status" value="1"/>
</dbReference>
<evidence type="ECO:0000256" key="2">
    <source>
        <dbReference type="ARBA" id="ARBA00023157"/>
    </source>
</evidence>
<dbReference type="InterPro" id="IPR000884">
    <property type="entry name" value="TSP1_rpt"/>
</dbReference>
<feature type="domain" description="CUB" evidence="5">
    <location>
        <begin position="488"/>
        <end position="599"/>
    </location>
</feature>
<feature type="compositionally biased region" description="Basic and acidic residues" evidence="4">
    <location>
        <begin position="981"/>
        <end position="992"/>
    </location>
</feature>
<feature type="domain" description="CUB" evidence="5">
    <location>
        <begin position="733"/>
        <end position="842"/>
    </location>
</feature>
<evidence type="ECO:0000259" key="5">
    <source>
        <dbReference type="PROSITE" id="PS01180"/>
    </source>
</evidence>
<feature type="domain" description="CUB" evidence="5">
    <location>
        <begin position="1217"/>
        <end position="1328"/>
    </location>
</feature>
<keyword evidence="7" id="KW-1185">Reference proteome</keyword>
<feature type="compositionally biased region" description="Polar residues" evidence="4">
    <location>
        <begin position="993"/>
        <end position="1002"/>
    </location>
</feature>
<feature type="domain" description="CUB" evidence="5">
    <location>
        <begin position="1823"/>
        <end position="1935"/>
    </location>
</feature>
<evidence type="ECO:0000256" key="1">
    <source>
        <dbReference type="ARBA" id="ARBA00022737"/>
    </source>
</evidence>
<dbReference type="OMA" id="RSWQSDT"/>
<dbReference type="SUPFAM" id="SSF49854">
    <property type="entry name" value="Spermadhesin, CUB domain"/>
    <property type="match status" value="14"/>
</dbReference>
<dbReference type="EnsemblMetazoa" id="XM_038215362.1">
    <property type="protein sequence ID" value="XP_038071290.1"/>
    <property type="gene ID" value="LOC119740124"/>
</dbReference>
<feature type="disulfide bond" evidence="3">
    <location>
        <begin position="362"/>
        <end position="389"/>
    </location>
</feature>
<evidence type="ECO:0000256" key="3">
    <source>
        <dbReference type="PROSITE-ProRule" id="PRU00059"/>
    </source>
</evidence>
<proteinExistence type="predicted"/>
<feature type="domain" description="CUB" evidence="5">
    <location>
        <begin position="1336"/>
        <end position="1448"/>
    </location>
</feature>
<dbReference type="CDD" id="cd00041">
    <property type="entry name" value="CUB"/>
    <property type="match status" value="11"/>
</dbReference>
<dbReference type="InterPro" id="IPR035914">
    <property type="entry name" value="Sperma_CUB_dom_sf"/>
</dbReference>
<evidence type="ECO:0000313" key="7">
    <source>
        <dbReference type="Proteomes" id="UP000887568"/>
    </source>
</evidence>
<evidence type="ECO:0000256" key="4">
    <source>
        <dbReference type="SAM" id="MobiDB-lite"/>
    </source>
</evidence>
<dbReference type="Pfam" id="PF00431">
    <property type="entry name" value="CUB"/>
    <property type="match status" value="12"/>
</dbReference>
<dbReference type="Proteomes" id="UP000887568">
    <property type="component" value="Unplaced"/>
</dbReference>
<comment type="caution">
    <text evidence="3">Lacks conserved residue(s) required for the propagation of feature annotation.</text>
</comment>
<feature type="domain" description="CUB" evidence="5">
    <location>
        <begin position="981"/>
        <end position="1095"/>
    </location>
</feature>
<dbReference type="SMART" id="SM00042">
    <property type="entry name" value="CUB"/>
    <property type="match status" value="12"/>
</dbReference>
<dbReference type="RefSeq" id="XP_038071290.1">
    <property type="nucleotide sequence ID" value="XM_038215362.1"/>
</dbReference>
<sequence length="1946" mass="217730">MGRLTGVEGRRVAVAVTIILVLLVNSVLGWEKTPLTKRLFTPNHRVSWDVEWGDCSRGCGQGELKARAICVSETTSHEVGYAACHGVPKPVIPEKRSCDGDCALYDQLAKRQDDNATSPAHFSPVHCDRIVQSETGEVTSPDWPLKSVRFLQCQLTLVLPEDKRPRLSFDVFILEGGAECSEKNYVEIEDMATNRSEVICGTHDEFTWTADSNRVQIRFSAESRSVFHRFHATYIAIQTAPTTECSSVFDGPMGMYVSEVQSPGSEPGTCEVLFHAAPDDKVALSFAVFTVLCTKPVLITFIDSGVEKTMCGTHEPFSWTSTGNEAVLTYEIPTADEEENWEIELEYEPLKFGPAEAAEIDCSQFIHDSTEGVIASPGHPESYPDNAYCRTIIMVDPGQVITVAFREFMIEPSNKQNGEPMETCQFDHLMIVDVTTDRADVFCGMRQPFAWTSDSNEVLIVFVSDNSEAYTGYEARYSVSDKHPEPDCLVITENEETAGEITTSLYPQSYPSNSECYLTIHQELDTYVIFEVSTFDLEESDECEKDSLQFTDLTTGRTDRFCGTMPPFTWTSDGNEVQIAFRSDDIVQAGGFHLFSLASQLPPKSAPERDCRQHLTKSREYIRLPMSKGNPPLGDAYCFILITAEPDQRIILNIDTLAIEPPPVGYEPDFVEIRDVFLEGDGHIEKLEGHLPSFTWTSSRNELVIVATQLSSDIASVRLHGTYQVARRPVQACSGMILEDTGVVRWPTDFSSASTDCELTLHSHPLNRVILTFDKLDIPGNNCRDLSVEVIDVEPSRTLTYCQAQEPFSIISTANEIRLRFKWTNSMAGNARRQLSGDNEPVIVRHYVMDRPLQAVEHVAEYHRIFRKEQGEFSSLDHSRALWMDGNCSVMIEVPSDKQILIHFQDFLIGEQPPKPDENTPVNCHPEFVLVEDITNGRKSIFCGHYSYFSWLSDTNAVLVTFFTNPVIVYHGFRAKYETVTRGREPSEHTSEESGSFQSTNFPEGYPSPHEQSWMVHSPPDYIISLVVDSFELEESVDCSKDYVKFDDLSSGYSSVLCGTHGLFAWTTSGNEVAITMVTDEDTASSGISMTHSQVDVSKGCFWILRGESGSMKSSEFLKPDEVWQGSCKLIIHTTPDNRLSLLVEGVHIVEDCGNSGVTIVDIATLRSKIICEVSHDLVFTSDTNEIAFGYINYQTTLPDFTVSWESIHREVTPVECTDVFDQTPETISIDEYRPILLLLPTDAACHILLTLPPEEAVHLIFREFSLPGAVCERHYVEVEDLASLRYDRYCDPELPFSWKSDSNEVMIRFAKTNNTSAMQLVVEFSHIRKPKTTDCSKVLVGDTGDLQSVNYPLHYPTDIGCQTLIHAETGNRVQIVFNEFELEEETRDVGCTTDYLKLTDLTTGRSTTLCGLLGPFTWSSTGNEILLEFESDKSNTYPGYSAYYTVLPRIPEVAGCNETLTSETGVVQSPNNASSADPYNNSLICYQRIEVDPSQHVILSFSVLSVESDPNCQKDFVELTDAIIGDTDIYCGDKDPFTWISDGNVVIVKFKTDDQNGYQGYKATFKAVTNEPFSSCDSSLTADKGTVQSPGFPSLYGNNLHCVTTVTGQEHHLIQLVFAVFDVEESESCSYDYVVIRTQGIGAPQTFCGVKAPFSWLSSGNVAIVTFHSDYIVTSTGFKADYELVAKPSHLKACDESLFTPNGTLSSPLYPQKYPSNKDCRTTITAEPGYVIQIYFSEFEFEFHETCDYDYVLLKNFPEGPMDKYCGTLDPFNWVSRTNEVVLEFHSDASTRMKGYTAHYITYPAPLVPAPTENLPAIVSKCNVEMSAERGVITSPNFPYEYDNDQNCRTEIETDVGTRINVTFHFMDIEEHRGCQWDRVEILDIGSSRKSEPFCGSLFGGHRSWQSDTNHIVVIFVSDDIVTRIGFYATYAVVGSTEQNRDRGT</sequence>
<feature type="domain" description="CUB" evidence="5">
    <location>
        <begin position="862"/>
        <end position="980"/>
    </location>
</feature>
<name>A0A914B653_PATMI</name>
<organism evidence="6 7">
    <name type="scientific">Patiria miniata</name>
    <name type="common">Bat star</name>
    <name type="synonym">Asterina miniata</name>
    <dbReference type="NCBI Taxonomy" id="46514"/>
    <lineage>
        <taxon>Eukaryota</taxon>
        <taxon>Metazoa</taxon>
        <taxon>Echinodermata</taxon>
        <taxon>Eleutherozoa</taxon>
        <taxon>Asterozoa</taxon>
        <taxon>Asteroidea</taxon>
        <taxon>Valvatacea</taxon>
        <taxon>Valvatida</taxon>
        <taxon>Asterinidae</taxon>
        <taxon>Patiria</taxon>
    </lineage>
</organism>
<dbReference type="Gene3D" id="2.60.120.290">
    <property type="entry name" value="Spermadhesin, CUB domain"/>
    <property type="match status" value="13"/>
</dbReference>
<feature type="domain" description="CUB" evidence="5">
    <location>
        <begin position="127"/>
        <end position="237"/>
    </location>
</feature>
<keyword evidence="1" id="KW-0677">Repeat</keyword>
<dbReference type="PROSITE" id="PS50092">
    <property type="entry name" value="TSP1"/>
    <property type="match status" value="1"/>
</dbReference>
<reference evidence="6" key="1">
    <citation type="submission" date="2022-11" db="UniProtKB">
        <authorList>
            <consortium name="EnsemblMetazoa"/>
        </authorList>
    </citation>
    <scope>IDENTIFICATION</scope>
</reference>
<feature type="domain" description="CUB" evidence="5">
    <location>
        <begin position="362"/>
        <end position="480"/>
    </location>
</feature>
<accession>A0A914B653</accession>
<dbReference type="FunFam" id="2.60.120.290:FF:000005">
    <property type="entry name" value="Procollagen C-endopeptidase enhancer 1"/>
    <property type="match status" value="3"/>
</dbReference>
<evidence type="ECO:0000313" key="6">
    <source>
        <dbReference type="EnsemblMetazoa" id="XP_038071290.1"/>
    </source>
</evidence>
<dbReference type="GeneID" id="119740124"/>
<feature type="region of interest" description="Disordered" evidence="4">
    <location>
        <begin position="981"/>
        <end position="1010"/>
    </location>
</feature>
<dbReference type="PROSITE" id="PS01180">
    <property type="entry name" value="CUB"/>
    <property type="match status" value="12"/>
</dbReference>
<feature type="domain" description="CUB" evidence="5">
    <location>
        <begin position="1577"/>
        <end position="1686"/>
    </location>
</feature>
<dbReference type="OrthoDB" id="10009301at2759"/>
<dbReference type="InterPro" id="IPR000859">
    <property type="entry name" value="CUB_dom"/>
</dbReference>
<keyword evidence="2 3" id="KW-1015">Disulfide bond</keyword>
<feature type="domain" description="CUB" evidence="5">
    <location>
        <begin position="1695"/>
        <end position="1804"/>
    </location>
</feature>
<feature type="domain" description="CUB" evidence="5">
    <location>
        <begin position="1457"/>
        <end position="1569"/>
    </location>
</feature>
<protein>
    <recommendedName>
        <fullName evidence="5">CUB domain-containing protein</fullName>
    </recommendedName>
</protein>